<dbReference type="InterPro" id="IPR011528">
    <property type="entry name" value="NERD"/>
</dbReference>
<dbReference type="EMBL" id="BAABAU010000003">
    <property type="protein sequence ID" value="GAA4266735.1"/>
    <property type="molecule type" value="Genomic_DNA"/>
</dbReference>
<keyword evidence="5" id="KW-1185">Reference proteome</keyword>
<gene>
    <name evidence="4" type="ORF">GCM10022256_23470</name>
</gene>
<organism evidence="4 5">
    <name type="scientific">Frondihabitans peucedani</name>
    <dbReference type="NCBI Taxonomy" id="598626"/>
    <lineage>
        <taxon>Bacteria</taxon>
        <taxon>Bacillati</taxon>
        <taxon>Actinomycetota</taxon>
        <taxon>Actinomycetes</taxon>
        <taxon>Micrococcales</taxon>
        <taxon>Microbacteriaceae</taxon>
        <taxon>Frondihabitans</taxon>
    </lineage>
</organism>
<protein>
    <recommendedName>
        <fullName evidence="3">NERD domain-containing protein</fullName>
    </recommendedName>
</protein>
<dbReference type="PROSITE" id="PS50965">
    <property type="entry name" value="NERD"/>
    <property type="match status" value="1"/>
</dbReference>
<feature type="region of interest" description="Disordered" evidence="1">
    <location>
        <begin position="178"/>
        <end position="200"/>
    </location>
</feature>
<keyword evidence="2" id="KW-1133">Transmembrane helix</keyword>
<evidence type="ECO:0000313" key="5">
    <source>
        <dbReference type="Proteomes" id="UP001501594"/>
    </source>
</evidence>
<proteinExistence type="predicted"/>
<dbReference type="Pfam" id="PF08378">
    <property type="entry name" value="NERD"/>
    <property type="match status" value="1"/>
</dbReference>
<feature type="transmembrane region" description="Helical" evidence="2">
    <location>
        <begin position="227"/>
        <end position="249"/>
    </location>
</feature>
<keyword evidence="2" id="KW-0812">Transmembrane</keyword>
<sequence>MRLTGRSPLAPGARLWFVGAVGELEVAERLRALGTRGEAWRVLHSVPVGDGVRDVDHVVIGPAGVFTLTTENHPGKRVVVWDHSVIADGESTPYLRDSVVGAGRVSILLETALGRPVPVAPLVVVLGATHLRIAQQPEEVVIVRAAAIERHLRGLPAILTVDEVRELTRAALKPRTWHPRPALAAPPAEASAAPDSRAPEALPTQAELQSWFARVRAEVDGARRIRAAWAVGAAAALLLAVVLEAPTVVQGLLG</sequence>
<feature type="domain" description="NERD" evidence="3">
    <location>
        <begin position="18"/>
        <end position="132"/>
    </location>
</feature>
<name>A0ABP8E3B3_9MICO</name>
<comment type="caution">
    <text evidence="4">The sequence shown here is derived from an EMBL/GenBank/DDBJ whole genome shotgun (WGS) entry which is preliminary data.</text>
</comment>
<keyword evidence="2" id="KW-0472">Membrane</keyword>
<dbReference type="Proteomes" id="UP001501594">
    <property type="component" value="Unassembled WGS sequence"/>
</dbReference>
<accession>A0ABP8E3B3</accession>
<evidence type="ECO:0000256" key="2">
    <source>
        <dbReference type="SAM" id="Phobius"/>
    </source>
</evidence>
<evidence type="ECO:0000256" key="1">
    <source>
        <dbReference type="SAM" id="MobiDB-lite"/>
    </source>
</evidence>
<evidence type="ECO:0000259" key="3">
    <source>
        <dbReference type="PROSITE" id="PS50965"/>
    </source>
</evidence>
<feature type="compositionally biased region" description="Low complexity" evidence="1">
    <location>
        <begin position="179"/>
        <end position="200"/>
    </location>
</feature>
<evidence type="ECO:0000313" key="4">
    <source>
        <dbReference type="EMBL" id="GAA4266735.1"/>
    </source>
</evidence>
<reference evidence="5" key="1">
    <citation type="journal article" date="2019" name="Int. J. Syst. Evol. Microbiol.">
        <title>The Global Catalogue of Microorganisms (GCM) 10K type strain sequencing project: providing services to taxonomists for standard genome sequencing and annotation.</title>
        <authorList>
            <consortium name="The Broad Institute Genomics Platform"/>
            <consortium name="The Broad Institute Genome Sequencing Center for Infectious Disease"/>
            <person name="Wu L."/>
            <person name="Ma J."/>
        </authorList>
    </citation>
    <scope>NUCLEOTIDE SEQUENCE [LARGE SCALE GENOMIC DNA]</scope>
    <source>
        <strain evidence="5">JCM 17442</strain>
    </source>
</reference>